<organism evidence="3 4">
    <name type="scientific">Vibrio azureus NBRC 104587</name>
    <dbReference type="NCBI Taxonomy" id="1219077"/>
    <lineage>
        <taxon>Bacteria</taxon>
        <taxon>Pseudomonadati</taxon>
        <taxon>Pseudomonadota</taxon>
        <taxon>Gammaproteobacteria</taxon>
        <taxon>Vibrionales</taxon>
        <taxon>Vibrionaceae</taxon>
        <taxon>Vibrio</taxon>
    </lineage>
</organism>
<dbReference type="InterPro" id="IPR011055">
    <property type="entry name" value="Dup_hybrid_motif"/>
</dbReference>
<feature type="transmembrane region" description="Helical" evidence="1">
    <location>
        <begin position="12"/>
        <end position="34"/>
    </location>
</feature>
<name>U3AM33_9VIBR</name>
<dbReference type="InterPro" id="IPR016047">
    <property type="entry name" value="M23ase_b-sheet_dom"/>
</dbReference>
<dbReference type="InterPro" id="IPR050570">
    <property type="entry name" value="Cell_wall_metabolism_enzyme"/>
</dbReference>
<evidence type="ECO:0000256" key="1">
    <source>
        <dbReference type="SAM" id="Phobius"/>
    </source>
</evidence>
<dbReference type="RefSeq" id="WP_021708595.1">
    <property type="nucleotide sequence ID" value="NZ_BAOB01000490.1"/>
</dbReference>
<accession>U3AM33</accession>
<keyword evidence="1" id="KW-0472">Membrane</keyword>
<dbReference type="eggNOG" id="COG0739">
    <property type="taxonomic scope" value="Bacteria"/>
</dbReference>
<gene>
    <name evidence="3" type="ORF">VAZ01S_015_00590</name>
</gene>
<dbReference type="OrthoDB" id="9805070at2"/>
<keyword evidence="4" id="KW-1185">Reference proteome</keyword>
<keyword evidence="1" id="KW-1133">Transmembrane helix</keyword>
<dbReference type="EMBL" id="BATL01000015">
    <property type="protein sequence ID" value="GAD74815.1"/>
    <property type="molecule type" value="Genomic_DNA"/>
</dbReference>
<dbReference type="CDD" id="cd12797">
    <property type="entry name" value="M23_peptidase"/>
    <property type="match status" value="1"/>
</dbReference>
<proteinExistence type="predicted"/>
<dbReference type="SUPFAM" id="SSF51261">
    <property type="entry name" value="Duplicated hybrid motif"/>
    <property type="match status" value="1"/>
</dbReference>
<dbReference type="GO" id="GO:0004222">
    <property type="term" value="F:metalloendopeptidase activity"/>
    <property type="evidence" value="ECO:0007669"/>
    <property type="project" value="TreeGrafter"/>
</dbReference>
<evidence type="ECO:0000313" key="4">
    <source>
        <dbReference type="Proteomes" id="UP000016567"/>
    </source>
</evidence>
<protein>
    <recommendedName>
        <fullName evidence="2">M23ase beta-sheet core domain-containing protein</fullName>
    </recommendedName>
</protein>
<dbReference type="PANTHER" id="PTHR21666:SF292">
    <property type="entry name" value="MUREIN DD-ENDOPEPTIDASE MEPM"/>
    <property type="match status" value="1"/>
</dbReference>
<sequence length="325" mass="36790">MTGLLLRQHHQSISPPIAAIALVVATNAALIALVTAPKSEKQTITLEAKPPAIVPFHMEDVYDKYFQRTQIITGTVRYSFVPSLIDTGLSQAHIKSLLSLIEKDFDIIQSVTNGAQFAIKLKTDRYNEKYISSFYYFDSKSEYFAINNEVNYSDNVYQQDIYQHPYFIMPVNENYRVSSGFNMRRKHPVTGLITPHLGTDYAVPIGTPIHSIADGVVIKSRYNRFAGDYINVQHSDGMVSRYLHLSLRFVDVGDRVEQGEVIAHSGNSGRTTGPHLHLELLDNGRAINYERFMRTHPQPPIDHKAERAAKLERKELISALEQKSK</sequence>
<dbReference type="AlphaFoldDB" id="U3AM33"/>
<comment type="caution">
    <text evidence="3">The sequence shown here is derived from an EMBL/GenBank/DDBJ whole genome shotgun (WGS) entry which is preliminary data.</text>
</comment>
<reference evidence="3 4" key="1">
    <citation type="submission" date="2013-09" db="EMBL/GenBank/DDBJ databases">
        <title>Whole genome shotgun sequence of Vibrio azureus NBRC 104587.</title>
        <authorList>
            <person name="Isaki S."/>
            <person name="Hosoyama A."/>
            <person name="Numata M."/>
            <person name="Hashimoto M."/>
            <person name="Hosoyama Y."/>
            <person name="Tsuchikane K."/>
            <person name="Noguchi M."/>
            <person name="Hirakata S."/>
            <person name="Ichikawa N."/>
            <person name="Ohji S."/>
            <person name="Yamazoe A."/>
            <person name="Fujita N."/>
        </authorList>
    </citation>
    <scope>NUCLEOTIDE SEQUENCE [LARGE SCALE GENOMIC DNA]</scope>
    <source>
        <strain evidence="3 4">NBRC 104587</strain>
    </source>
</reference>
<dbReference type="Pfam" id="PF01551">
    <property type="entry name" value="Peptidase_M23"/>
    <property type="match status" value="1"/>
</dbReference>
<evidence type="ECO:0000313" key="3">
    <source>
        <dbReference type="EMBL" id="GAD74815.1"/>
    </source>
</evidence>
<keyword evidence="1" id="KW-0812">Transmembrane</keyword>
<evidence type="ECO:0000259" key="2">
    <source>
        <dbReference type="Pfam" id="PF01551"/>
    </source>
</evidence>
<dbReference type="Gene3D" id="3.10.450.350">
    <property type="match status" value="1"/>
</dbReference>
<dbReference type="PANTHER" id="PTHR21666">
    <property type="entry name" value="PEPTIDASE-RELATED"/>
    <property type="match status" value="1"/>
</dbReference>
<dbReference type="STRING" id="1219077.VAZ01S_015_00590"/>
<feature type="domain" description="M23ase beta-sheet core" evidence="2">
    <location>
        <begin position="195"/>
        <end position="288"/>
    </location>
</feature>
<dbReference type="Proteomes" id="UP000016567">
    <property type="component" value="Unassembled WGS sequence"/>
</dbReference>
<dbReference type="Gene3D" id="2.70.70.10">
    <property type="entry name" value="Glucose Permease (Domain IIA)"/>
    <property type="match status" value="1"/>
</dbReference>